<dbReference type="InterPro" id="IPR016064">
    <property type="entry name" value="NAD/diacylglycerol_kinase_sf"/>
</dbReference>
<gene>
    <name evidence="6" type="ORF">EVJ46_02235</name>
</gene>
<reference evidence="6 7" key="1">
    <citation type="journal article" date="2019" name="ISME J.">
        <title>Insights into ecological role of a new deltaproteobacterial order Candidatus Acidulodesulfobacterales by metagenomics and metatranscriptomics.</title>
        <authorList>
            <person name="Tan S."/>
            <person name="Liu J."/>
            <person name="Fang Y."/>
            <person name="Hedlund B.P."/>
            <person name="Lian Z.H."/>
            <person name="Huang L.Y."/>
            <person name="Li J.T."/>
            <person name="Huang L.N."/>
            <person name="Li W.J."/>
            <person name="Jiang H.C."/>
            <person name="Dong H.L."/>
            <person name="Shu W.S."/>
        </authorList>
    </citation>
    <scope>NUCLEOTIDE SEQUENCE [LARGE SCALE GENOMIC DNA]</scope>
    <source>
        <strain evidence="6">AP2</strain>
    </source>
</reference>
<dbReference type="InterPro" id="IPR017438">
    <property type="entry name" value="ATP-NAD_kinase_N"/>
</dbReference>
<dbReference type="SUPFAM" id="SSF111331">
    <property type="entry name" value="NAD kinase/diacylglycerol kinase-like"/>
    <property type="match status" value="1"/>
</dbReference>
<dbReference type="Pfam" id="PF19279">
    <property type="entry name" value="YegS_C"/>
    <property type="match status" value="1"/>
</dbReference>
<dbReference type="Gene3D" id="2.60.200.40">
    <property type="match status" value="1"/>
</dbReference>
<evidence type="ECO:0000313" key="6">
    <source>
        <dbReference type="EMBL" id="RZD17072.1"/>
    </source>
</evidence>
<dbReference type="Proteomes" id="UP000316562">
    <property type="component" value="Unassembled WGS sequence"/>
</dbReference>
<name>A0A519BII5_ACIG2</name>
<dbReference type="InterPro" id="IPR001206">
    <property type="entry name" value="Diacylglycerol_kinase_cat_dom"/>
</dbReference>
<evidence type="ECO:0000256" key="1">
    <source>
        <dbReference type="ARBA" id="ARBA00022679"/>
    </source>
</evidence>
<accession>A0A519BII5</accession>
<dbReference type="InterPro" id="IPR045540">
    <property type="entry name" value="YegS/DAGK_C"/>
</dbReference>
<evidence type="ECO:0000259" key="5">
    <source>
        <dbReference type="PROSITE" id="PS50146"/>
    </source>
</evidence>
<dbReference type="Gene3D" id="3.40.50.10330">
    <property type="entry name" value="Probable inorganic polyphosphate/atp-NAD kinase, domain 1"/>
    <property type="match status" value="1"/>
</dbReference>
<dbReference type="PROSITE" id="PS50146">
    <property type="entry name" value="DAGK"/>
    <property type="match status" value="1"/>
</dbReference>
<evidence type="ECO:0000256" key="3">
    <source>
        <dbReference type="ARBA" id="ARBA00022777"/>
    </source>
</evidence>
<dbReference type="GO" id="GO:0016301">
    <property type="term" value="F:kinase activity"/>
    <property type="evidence" value="ECO:0007669"/>
    <property type="project" value="UniProtKB-KW"/>
</dbReference>
<dbReference type="Pfam" id="PF00781">
    <property type="entry name" value="DAGK_cat"/>
    <property type="match status" value="1"/>
</dbReference>
<dbReference type="InterPro" id="IPR050187">
    <property type="entry name" value="Lipid_Phosphate_FormReg"/>
</dbReference>
<dbReference type="GO" id="GO:0005886">
    <property type="term" value="C:plasma membrane"/>
    <property type="evidence" value="ECO:0007669"/>
    <property type="project" value="TreeGrafter"/>
</dbReference>
<dbReference type="EMBL" id="SGBC01000001">
    <property type="protein sequence ID" value="RZD17072.1"/>
    <property type="molecule type" value="Genomic_DNA"/>
</dbReference>
<keyword evidence="4" id="KW-0067">ATP-binding</keyword>
<feature type="domain" description="DAGKc" evidence="5">
    <location>
        <begin position="1"/>
        <end position="133"/>
    </location>
</feature>
<dbReference type="AlphaFoldDB" id="A0A519BII5"/>
<evidence type="ECO:0000313" key="7">
    <source>
        <dbReference type="Proteomes" id="UP000316562"/>
    </source>
</evidence>
<sequence>MKLQNIIVLYNPFSGRFSFKKLNFIKYYLNNLNIKTTVFNLTEKEFYDKLKNSRNDFLSLYDAIFLAGGDGSLNHIINKLVFKDIPIAHLPMGTVNLFALENKTPFNIKKALDDIINKYEPMKVNLGKINDRFFLIMAGVGFDAYVVKEFENKLHTANEKSIISKKNNILKYINYIGSVIKTLKKYEFIDLSVNLLYDDNNLNNLCECAVSSKNAANSRQIFIKKADPDLEKCRIENLSANKNLSEKNIIAKQVIASNLKYYGGPFKVFPNSSCFDDNINVRLIKNINNRFSTLLCMVKSIIFSKQYMKNSEIYIKAKKITINASDSVKNSTVYCQCDGEFIGTLPVEITKVRNAVTLLISPDGEIVL</sequence>
<comment type="caution">
    <text evidence="6">The sequence shown here is derived from an EMBL/GenBank/DDBJ whole genome shotgun (WGS) entry which is preliminary data.</text>
</comment>
<dbReference type="GO" id="GO:0005524">
    <property type="term" value="F:ATP binding"/>
    <property type="evidence" value="ECO:0007669"/>
    <property type="project" value="UniProtKB-KW"/>
</dbReference>
<proteinExistence type="predicted"/>
<evidence type="ECO:0000256" key="2">
    <source>
        <dbReference type="ARBA" id="ARBA00022741"/>
    </source>
</evidence>
<keyword evidence="1" id="KW-0808">Transferase</keyword>
<protein>
    <recommendedName>
        <fullName evidence="5">DAGKc domain-containing protein</fullName>
    </recommendedName>
</protein>
<dbReference type="PANTHER" id="PTHR12358">
    <property type="entry name" value="SPHINGOSINE KINASE"/>
    <property type="match status" value="1"/>
</dbReference>
<keyword evidence="3" id="KW-0418">Kinase</keyword>
<evidence type="ECO:0000256" key="4">
    <source>
        <dbReference type="ARBA" id="ARBA00022840"/>
    </source>
</evidence>
<dbReference type="PANTHER" id="PTHR12358:SF106">
    <property type="entry name" value="LIPID KINASE YEGS"/>
    <property type="match status" value="1"/>
</dbReference>
<organism evidence="6 7">
    <name type="scientific">Acididesulfobacter guangdongensis</name>
    <dbReference type="NCBI Taxonomy" id="2597225"/>
    <lineage>
        <taxon>Bacteria</taxon>
        <taxon>Deltaproteobacteria</taxon>
        <taxon>Candidatus Acidulodesulfobacterales</taxon>
        <taxon>Candidatus Acididesulfobacter</taxon>
    </lineage>
</organism>
<keyword evidence="2" id="KW-0547">Nucleotide-binding</keyword>